<protein>
    <submittedName>
        <fullName evidence="1">Uncharacterized protein</fullName>
    </submittedName>
</protein>
<dbReference type="Proteomes" id="UP000325713">
    <property type="component" value="Chromosome"/>
</dbReference>
<accession>A0A5J6PU16</accession>
<evidence type="ECO:0000313" key="2">
    <source>
        <dbReference type="Proteomes" id="UP000325713"/>
    </source>
</evidence>
<dbReference type="EMBL" id="CP031700">
    <property type="protein sequence ID" value="QEY26191.1"/>
    <property type="molecule type" value="Genomic_DNA"/>
</dbReference>
<reference evidence="1 2" key="1">
    <citation type="submission" date="2018-08" db="EMBL/GenBank/DDBJ databases">
        <title>Neisseria zalophi ATCC BAA-2455 complete genome.</title>
        <authorList>
            <person name="Veseli I.A."/>
            <person name="Buttler R."/>
            <person name="Mascarenhas dos Santos A.C."/>
            <person name="Pombert J.-F."/>
        </authorList>
    </citation>
    <scope>NUCLEOTIDE SEQUENCE [LARGE SCALE GENOMIC DNA]</scope>
    <source>
        <strain evidence="1 2">ATCC BAA-2455</strain>
    </source>
</reference>
<sequence length="146" mass="17464">MKDKIILIKPKAWPKKFLNIEKDYIAITRPEDLDGFEYATSLRPNQSIDFNRLDLACTDITWEAWNYLLPLMERRYFENLPNEMEDFLISFFYYLSVSNNLQNLLDFLDTEDLKNFKDWILFILFSGDDPNSFVVEDELLSILEKL</sequence>
<dbReference type="KEGG" id="nzl:D0T92_06410"/>
<dbReference type="RefSeq" id="WP_151051259.1">
    <property type="nucleotide sequence ID" value="NZ_CP031700.1"/>
</dbReference>
<keyword evidence="2" id="KW-1185">Reference proteome</keyword>
<proteinExistence type="predicted"/>
<dbReference type="AlphaFoldDB" id="A0A5J6PU16"/>
<dbReference type="OrthoDB" id="8602814at2"/>
<name>A0A5J6PU16_9NEIS</name>
<organism evidence="1 2">
    <name type="scientific">Neisseria zalophi</name>
    <dbReference type="NCBI Taxonomy" id="640030"/>
    <lineage>
        <taxon>Bacteria</taxon>
        <taxon>Pseudomonadati</taxon>
        <taxon>Pseudomonadota</taxon>
        <taxon>Betaproteobacteria</taxon>
        <taxon>Neisseriales</taxon>
        <taxon>Neisseriaceae</taxon>
        <taxon>Neisseria</taxon>
    </lineage>
</organism>
<evidence type="ECO:0000313" key="1">
    <source>
        <dbReference type="EMBL" id="QEY26191.1"/>
    </source>
</evidence>
<gene>
    <name evidence="1" type="ORF">D0T92_06410</name>
</gene>